<protein>
    <recommendedName>
        <fullName evidence="2">DNA polymerase III subunit alpha</fullName>
        <ecNumber evidence="1">2.7.7.7</ecNumber>
    </recommendedName>
</protein>
<evidence type="ECO:0000256" key="1">
    <source>
        <dbReference type="ARBA" id="ARBA00012417"/>
    </source>
</evidence>
<dbReference type="Gene3D" id="1.10.150.870">
    <property type="match status" value="1"/>
</dbReference>
<evidence type="ECO:0000256" key="8">
    <source>
        <dbReference type="SAM" id="MobiDB-lite"/>
    </source>
</evidence>
<dbReference type="Pfam" id="PF14579">
    <property type="entry name" value="HHH_6"/>
    <property type="match status" value="1"/>
</dbReference>
<dbReference type="Proteomes" id="UP001216907">
    <property type="component" value="Unassembled WGS sequence"/>
</dbReference>
<dbReference type="RefSeq" id="WP_277863092.1">
    <property type="nucleotide sequence ID" value="NZ_JARRAG010000002.1"/>
</dbReference>
<evidence type="ECO:0000259" key="9">
    <source>
        <dbReference type="SMART" id="SM00481"/>
    </source>
</evidence>
<evidence type="ECO:0000256" key="6">
    <source>
        <dbReference type="ARBA" id="ARBA00022932"/>
    </source>
</evidence>
<dbReference type="EC" id="2.7.7.7" evidence="1"/>
<evidence type="ECO:0000256" key="2">
    <source>
        <dbReference type="ARBA" id="ARBA00019114"/>
    </source>
</evidence>
<proteinExistence type="predicted"/>
<dbReference type="CDD" id="cd04485">
    <property type="entry name" value="DnaE_OBF"/>
    <property type="match status" value="1"/>
</dbReference>
<name>A0ABT6FGU9_9BACT</name>
<dbReference type="PANTHER" id="PTHR32294">
    <property type="entry name" value="DNA POLYMERASE III SUBUNIT ALPHA"/>
    <property type="match status" value="1"/>
</dbReference>
<dbReference type="CDD" id="cd12113">
    <property type="entry name" value="PHP_PolIIIA_DnaE3"/>
    <property type="match status" value="1"/>
</dbReference>
<dbReference type="Gene3D" id="3.20.20.140">
    <property type="entry name" value="Metal-dependent hydrolases"/>
    <property type="match status" value="1"/>
</dbReference>
<dbReference type="EMBL" id="JARRAG010000002">
    <property type="protein sequence ID" value="MDG3006801.1"/>
    <property type="molecule type" value="Genomic_DNA"/>
</dbReference>
<keyword evidence="4 10" id="KW-0548">Nucleotidyltransferase</keyword>
<evidence type="ECO:0000313" key="11">
    <source>
        <dbReference type="Proteomes" id="UP001216907"/>
    </source>
</evidence>
<dbReference type="SUPFAM" id="SSF160975">
    <property type="entry name" value="AF1531-like"/>
    <property type="match status" value="1"/>
</dbReference>
<evidence type="ECO:0000313" key="10">
    <source>
        <dbReference type="EMBL" id="MDG3006801.1"/>
    </source>
</evidence>
<reference evidence="10 11" key="1">
    <citation type="submission" date="2023-03" db="EMBL/GenBank/DDBJ databases">
        <title>Paludisphaera mucosa sp. nov. a novel planctomycete from northern fen.</title>
        <authorList>
            <person name="Ivanova A."/>
        </authorList>
    </citation>
    <scope>NUCLEOTIDE SEQUENCE [LARGE SCALE GENOMIC DNA]</scope>
    <source>
        <strain evidence="10 11">Pla2</strain>
    </source>
</reference>
<evidence type="ECO:0000256" key="3">
    <source>
        <dbReference type="ARBA" id="ARBA00022679"/>
    </source>
</evidence>
<dbReference type="InterPro" id="IPR003141">
    <property type="entry name" value="Pol/His_phosphatase_N"/>
</dbReference>
<feature type="region of interest" description="Disordered" evidence="8">
    <location>
        <begin position="915"/>
        <end position="957"/>
    </location>
</feature>
<evidence type="ECO:0000256" key="5">
    <source>
        <dbReference type="ARBA" id="ARBA00022705"/>
    </source>
</evidence>
<dbReference type="NCBIfam" id="TIGR00594">
    <property type="entry name" value="polc"/>
    <property type="match status" value="1"/>
</dbReference>
<dbReference type="SMART" id="SM00481">
    <property type="entry name" value="POLIIIAc"/>
    <property type="match status" value="1"/>
</dbReference>
<dbReference type="GO" id="GO:0003887">
    <property type="term" value="F:DNA-directed DNA polymerase activity"/>
    <property type="evidence" value="ECO:0007669"/>
    <property type="project" value="UniProtKB-EC"/>
</dbReference>
<dbReference type="InterPro" id="IPR040982">
    <property type="entry name" value="DNA_pol3_finger"/>
</dbReference>
<keyword evidence="6" id="KW-0239">DNA-directed DNA polymerase</keyword>
<keyword evidence="3 10" id="KW-0808">Transferase</keyword>
<gene>
    <name evidence="10" type="primary">dnaE</name>
    <name evidence="10" type="ORF">PZE19_23775</name>
</gene>
<sequence>MSSRSFCHLHCHSHYSLLDGANKLPDLVKHVKASGMSAIAVTDHGNLFGAVEFLREAKYAGIKPIVGIEAYVAPGKRTDRSTNGSGEEKFAYHLTLLAKNGVGFRNLLRLSSRSYQEGYYYKPRIDKELLTRYSEGLICLSGCVGSEFSQHLLHDRIEQAEKLAIWYQQTFGEGNFFVEIQDNGLQIQRDARERQVDVARRLGMPLVATSDAHYLRQDDHLSHDVLLCINTGKTIDQPLDKPRFVNDEGRISDQFHVRSPDEMYAAAVGFEEALKQSTLIAEMVEENYTSAELGKRQFPSFKPPDEKTPEAYLRELCEAGLKARYPDPPPPEARDRLEHELGVINRMGFASYFLIVWDFVRYARESQIPALARGSACGALVSYVLHLSDVCPIKYDLLFERFLDPNRSEAPDIDIDLCQDRRYEVIEYVRRKYGDANVAQIGTFGTMKAKAAIKDVGRAMNMPLSRVEEINRLIPTRLNITLDEAIAEEPTLKRMADGDPDVQKLLDFARRLEGSARNASTHAAGVVIADQPLESLVPLQVIRRGDKEEVVCTQWGMGDVEKAGLLKMDFLGLRNLTTLQAAVKLINARNPDAPVDIGKLPLDDPKAFELLQRGETKGVFQLESAGIRDLLVKMKPDRFADIIATNALYRPGPLNGGMVDEYVDVKNKRKQASYLHPVLQDVLEETYGVMVYQEQVMRILNRLGDIELSKAYACIKAISKKKTEVIAEGREQFVKGAVSKGLERDKAARIFELIEFFGGYGFNKSHSTAYALVAYQTAYLKSHYPTEYMAAVLSSEMGGAERDKFFVEHIEDCRRMNIEVQPPNVNRGEATFTVHTEGQVEFGLEAIKGVGAKAVESIVKAREKGGPFKSLEDFFERVSIREVGAAAGETLIRAGAFDFLGARRSQLLTILPRAMQGGQAKQEDRKRGQRGLFDDDDAEPAANGKAAANLPDVPELPDVERLSGEKKALGFYMSSHPLARHAVKLEALATHRAADIAVAAARMKESSAGAPASSGRGGFRQSGGPRMEVILGGLVTNVQVRNVQKSRSGLTRMAKFTFEDLSGTTPAMLWPEEFAKMGDVVKDDAIGFIKGTIDLSREPAEIVVSRFIPIENADAELAKGVVVTLRKGVQQQEDLERLLRIVRVRPGNLDLYLEIFGIEHVRRVIYRAGASLRVRYDDRMVSEMGQVVGVGNVRLLGSRGATARVEAPAATAAPALAPVAVAAGMDAPMDDMDDSDDD</sequence>
<dbReference type="InterPro" id="IPR004013">
    <property type="entry name" value="PHP_dom"/>
</dbReference>
<dbReference type="InterPro" id="IPR011708">
    <property type="entry name" value="DNA_pol3_alpha_NTPase_dom"/>
</dbReference>
<accession>A0ABT6FGU9</accession>
<comment type="caution">
    <text evidence="10">The sequence shown here is derived from an EMBL/GenBank/DDBJ whole genome shotgun (WGS) entry which is preliminary data.</text>
</comment>
<evidence type="ECO:0000256" key="7">
    <source>
        <dbReference type="ARBA" id="ARBA00049244"/>
    </source>
</evidence>
<dbReference type="InterPro" id="IPR004805">
    <property type="entry name" value="DnaE2/DnaE/PolC"/>
</dbReference>
<dbReference type="SUPFAM" id="SSF89550">
    <property type="entry name" value="PHP domain-like"/>
    <property type="match status" value="1"/>
</dbReference>
<dbReference type="Pfam" id="PF17657">
    <property type="entry name" value="DNA_pol3_finger"/>
    <property type="match status" value="1"/>
</dbReference>
<dbReference type="NCBIfam" id="NF004226">
    <property type="entry name" value="PRK05673.1"/>
    <property type="match status" value="1"/>
</dbReference>
<dbReference type="Pfam" id="PF07733">
    <property type="entry name" value="DNA_pol3_alpha"/>
    <property type="match status" value="1"/>
</dbReference>
<dbReference type="PANTHER" id="PTHR32294:SF0">
    <property type="entry name" value="DNA POLYMERASE III SUBUNIT ALPHA"/>
    <property type="match status" value="1"/>
</dbReference>
<keyword evidence="5" id="KW-0235">DNA replication</keyword>
<comment type="catalytic activity">
    <reaction evidence="7">
        <text>DNA(n) + a 2'-deoxyribonucleoside 5'-triphosphate = DNA(n+1) + diphosphate</text>
        <dbReference type="Rhea" id="RHEA:22508"/>
        <dbReference type="Rhea" id="RHEA-COMP:17339"/>
        <dbReference type="Rhea" id="RHEA-COMP:17340"/>
        <dbReference type="ChEBI" id="CHEBI:33019"/>
        <dbReference type="ChEBI" id="CHEBI:61560"/>
        <dbReference type="ChEBI" id="CHEBI:173112"/>
        <dbReference type="EC" id="2.7.7.7"/>
    </reaction>
</comment>
<keyword evidence="11" id="KW-1185">Reference proteome</keyword>
<dbReference type="Gene3D" id="1.10.10.1600">
    <property type="entry name" value="Bacterial DNA polymerase III alpha subunit, thumb domain"/>
    <property type="match status" value="1"/>
</dbReference>
<dbReference type="InterPro" id="IPR041931">
    <property type="entry name" value="DNA_pol3_alpha_thumb_dom"/>
</dbReference>
<evidence type="ECO:0000256" key="4">
    <source>
        <dbReference type="ARBA" id="ARBA00022695"/>
    </source>
</evidence>
<organism evidence="10 11">
    <name type="scientific">Paludisphaera mucosa</name>
    <dbReference type="NCBI Taxonomy" id="3030827"/>
    <lineage>
        <taxon>Bacteria</taxon>
        <taxon>Pseudomonadati</taxon>
        <taxon>Planctomycetota</taxon>
        <taxon>Planctomycetia</taxon>
        <taxon>Isosphaerales</taxon>
        <taxon>Isosphaeraceae</taxon>
        <taxon>Paludisphaera</taxon>
    </lineage>
</organism>
<dbReference type="InterPro" id="IPR016195">
    <property type="entry name" value="Pol/histidinol_Pase-like"/>
</dbReference>
<dbReference type="InterPro" id="IPR029460">
    <property type="entry name" value="DNAPol_HHH"/>
</dbReference>
<dbReference type="Pfam" id="PF02811">
    <property type="entry name" value="PHP"/>
    <property type="match status" value="1"/>
</dbReference>
<feature type="domain" description="Polymerase/histidinol phosphatase N-terminal" evidence="9">
    <location>
        <begin position="7"/>
        <end position="74"/>
    </location>
</feature>